<organism evidence="2 3">
    <name type="scientific">Ramlibacter cellulosilyticus</name>
    <dbReference type="NCBI Taxonomy" id="2764187"/>
    <lineage>
        <taxon>Bacteria</taxon>
        <taxon>Pseudomonadati</taxon>
        <taxon>Pseudomonadota</taxon>
        <taxon>Betaproteobacteria</taxon>
        <taxon>Burkholderiales</taxon>
        <taxon>Comamonadaceae</taxon>
        <taxon>Ramlibacter</taxon>
    </lineage>
</organism>
<comment type="caution">
    <text evidence="2">The sequence shown here is derived from an EMBL/GenBank/DDBJ whole genome shotgun (WGS) entry which is preliminary data.</text>
</comment>
<protein>
    <submittedName>
        <fullName evidence="2">Uncharacterized protein</fullName>
    </submittedName>
</protein>
<reference evidence="2" key="1">
    <citation type="submission" date="2020-08" db="EMBL/GenBank/DDBJ databases">
        <title>Ramlibacter sp. USB13 16S ribosomal RNA gene genome sequencing and assembly.</title>
        <authorList>
            <person name="Kang M."/>
        </authorList>
    </citation>
    <scope>NUCLEOTIDE SEQUENCE</scope>
    <source>
        <strain evidence="2">USB13</strain>
    </source>
</reference>
<name>A0A923MWR1_9BURK</name>
<accession>A0A923MWR1</accession>
<dbReference type="EMBL" id="JACORT010000014">
    <property type="protein sequence ID" value="MBC5786108.1"/>
    <property type="molecule type" value="Genomic_DNA"/>
</dbReference>
<keyword evidence="1" id="KW-0812">Transmembrane</keyword>
<keyword evidence="3" id="KW-1185">Reference proteome</keyword>
<evidence type="ECO:0000313" key="2">
    <source>
        <dbReference type="EMBL" id="MBC5786108.1"/>
    </source>
</evidence>
<evidence type="ECO:0000256" key="1">
    <source>
        <dbReference type="SAM" id="Phobius"/>
    </source>
</evidence>
<keyword evidence="1" id="KW-0472">Membrane</keyword>
<keyword evidence="1" id="KW-1133">Transmembrane helix</keyword>
<dbReference type="Proteomes" id="UP000608513">
    <property type="component" value="Unassembled WGS sequence"/>
</dbReference>
<evidence type="ECO:0000313" key="3">
    <source>
        <dbReference type="Proteomes" id="UP000608513"/>
    </source>
</evidence>
<sequence>MRQLFVFLVVCGLTYGAYALWCIGGFSKQQRDEIARKDVELQEEIRAGGFRGALFRVCAPLYWMVALPVRSVPAALGLAGFLLLVGFLGS</sequence>
<gene>
    <name evidence="2" type="ORF">H8N03_24430</name>
</gene>
<dbReference type="RefSeq" id="WP_187078849.1">
    <property type="nucleotide sequence ID" value="NZ_JACORT010000014.1"/>
</dbReference>
<dbReference type="AlphaFoldDB" id="A0A923MWR1"/>
<proteinExistence type="predicted"/>
<feature type="transmembrane region" description="Helical" evidence="1">
    <location>
        <begin position="71"/>
        <end position="89"/>
    </location>
</feature>